<keyword evidence="2" id="KW-1185">Reference proteome</keyword>
<dbReference type="Gene3D" id="1.10.8.60">
    <property type="match status" value="1"/>
</dbReference>
<evidence type="ECO:0000313" key="2">
    <source>
        <dbReference type="Proteomes" id="UP000056905"/>
    </source>
</evidence>
<dbReference type="EMBL" id="CP013002">
    <property type="protein sequence ID" value="ALL13361.1"/>
    <property type="molecule type" value="Genomic_DNA"/>
</dbReference>
<sequence length="230" mass="24593">MSRQFRLPLHSPPSFAREHFAVSPTNALALAALDAWPGWVEGRVALVGEAGAGKTHLARDWALRADAVVIEAANPLSAPVDLSALRGRAVLVDDADRRAEGGHLDDETLFHLINMAGVDGGTLLLTGRLAPVAWDCAVPDLRSRLNATSVARIDEPDDIVLEAVLRRAFAARAMTPAEEVYPYLLRRIPRSSLEAIAAVDLLDEAASAEGRAISRVLAGQVLAFDEDEAP</sequence>
<organism evidence="1 2">
    <name type="scientific">Caulobacter henricii</name>
    <dbReference type="NCBI Taxonomy" id="69395"/>
    <lineage>
        <taxon>Bacteria</taxon>
        <taxon>Pseudomonadati</taxon>
        <taxon>Pseudomonadota</taxon>
        <taxon>Alphaproteobacteria</taxon>
        <taxon>Caulobacterales</taxon>
        <taxon>Caulobacteraceae</taxon>
        <taxon>Caulobacter</taxon>
    </lineage>
</organism>
<dbReference type="OrthoDB" id="7390113at2"/>
<dbReference type="InterPro" id="IPR027417">
    <property type="entry name" value="P-loop_NTPase"/>
</dbReference>
<protein>
    <submittedName>
        <fullName evidence="1">Chromosomal replication initiator DnaA</fullName>
    </submittedName>
</protein>
<proteinExistence type="predicted"/>
<dbReference type="AlphaFoldDB" id="A0A0P0NYY1"/>
<dbReference type="STRING" id="69395.AQ619_08330"/>
<dbReference type="SUPFAM" id="SSF52540">
    <property type="entry name" value="P-loop containing nucleoside triphosphate hydrolases"/>
    <property type="match status" value="1"/>
</dbReference>
<dbReference type="Proteomes" id="UP000056905">
    <property type="component" value="Chromosome"/>
</dbReference>
<dbReference type="KEGG" id="chq:AQ619_08330"/>
<evidence type="ECO:0000313" key="1">
    <source>
        <dbReference type="EMBL" id="ALL13361.1"/>
    </source>
</evidence>
<name>A0A0P0NYY1_9CAUL</name>
<reference evidence="1 2" key="1">
    <citation type="submission" date="2015-10" db="EMBL/GenBank/DDBJ databases">
        <title>Conservation of the essential genome among Caulobacter and Brevundimonas species.</title>
        <authorList>
            <person name="Scott D."/>
            <person name="Ely B."/>
        </authorList>
    </citation>
    <scope>NUCLEOTIDE SEQUENCE [LARGE SCALE GENOMIC DNA]</scope>
    <source>
        <strain evidence="1 2">CB4</strain>
    </source>
</reference>
<gene>
    <name evidence="1" type="ORF">AQ619_08330</name>
</gene>
<dbReference type="Gene3D" id="3.40.50.300">
    <property type="entry name" value="P-loop containing nucleotide triphosphate hydrolases"/>
    <property type="match status" value="1"/>
</dbReference>
<accession>A0A0P0NYY1</accession>